<dbReference type="Proteomes" id="UP000199412">
    <property type="component" value="Unassembled WGS sequence"/>
</dbReference>
<dbReference type="EMBL" id="FNAP01000011">
    <property type="protein sequence ID" value="SDE73503.1"/>
    <property type="molecule type" value="Genomic_DNA"/>
</dbReference>
<gene>
    <name evidence="1" type="ORF">SAMN05421720_1112</name>
</gene>
<name>A0A1G7FC68_9PROT</name>
<dbReference type="AlphaFoldDB" id="A0A1G7FC68"/>
<accession>A0A1G7FC68</accession>
<keyword evidence="2" id="KW-1185">Reference proteome</keyword>
<proteinExistence type="predicted"/>
<evidence type="ECO:0000313" key="2">
    <source>
        <dbReference type="Proteomes" id="UP000199412"/>
    </source>
</evidence>
<protein>
    <submittedName>
        <fullName evidence="1">Uncharacterized protein</fullName>
    </submittedName>
</protein>
<sequence length="171" mass="19726">MAWETLDGRSDVILLRVGIGTFAEIIVAGLNRSYAEFASGLDDPTEFPAGKYALCAQSPEDGFESTGDLLRECLWNKFVSTRPPNTLSNAEKDSVINGRLNYLLRERGVRYYIFLEELSDKCSTQAEILNEMRYYHEIYPAIVYVEIDPDLYYFHLEMLERMWMFFATDDA</sequence>
<reference evidence="1 2" key="1">
    <citation type="submission" date="2016-10" db="EMBL/GenBank/DDBJ databases">
        <authorList>
            <person name="de Groot N.N."/>
        </authorList>
    </citation>
    <scope>NUCLEOTIDE SEQUENCE [LARGE SCALE GENOMIC DNA]</scope>
    <source>
        <strain evidence="1 2">ATCC 700224</strain>
    </source>
</reference>
<organism evidence="1 2">
    <name type="scientific">Rhodospira trueperi</name>
    <dbReference type="NCBI Taxonomy" id="69960"/>
    <lineage>
        <taxon>Bacteria</taxon>
        <taxon>Pseudomonadati</taxon>
        <taxon>Pseudomonadota</taxon>
        <taxon>Alphaproteobacteria</taxon>
        <taxon>Rhodospirillales</taxon>
        <taxon>Rhodospirillaceae</taxon>
        <taxon>Rhodospira</taxon>
    </lineage>
</organism>
<evidence type="ECO:0000313" key="1">
    <source>
        <dbReference type="EMBL" id="SDE73503.1"/>
    </source>
</evidence>